<gene>
    <name evidence="5" type="ORF">CR205_02955</name>
</gene>
<dbReference type="Gene3D" id="3.40.50.720">
    <property type="entry name" value="NAD(P)-binding Rossmann-like Domain"/>
    <property type="match status" value="2"/>
</dbReference>
<keyword evidence="2" id="KW-0520">NAD</keyword>
<dbReference type="GO" id="GO:0051287">
    <property type="term" value="F:NAD binding"/>
    <property type="evidence" value="ECO:0007669"/>
    <property type="project" value="InterPro"/>
</dbReference>
<dbReference type="PIRSF" id="PIRSF500136">
    <property type="entry name" value="UDP_ManNAc_DH"/>
    <property type="match status" value="1"/>
</dbReference>
<protein>
    <submittedName>
        <fullName evidence="5">UDP-N-acetyl-D-glucosamine dehydrogenase</fullName>
    </submittedName>
</protein>
<dbReference type="OrthoDB" id="9803238at2"/>
<dbReference type="InterPro" id="IPR014026">
    <property type="entry name" value="UDP-Glc/GDP-Man_DH_dimer"/>
</dbReference>
<evidence type="ECO:0000313" key="6">
    <source>
        <dbReference type="Proteomes" id="UP000248066"/>
    </source>
</evidence>
<dbReference type="Pfam" id="PF00984">
    <property type="entry name" value="UDPG_MGDP_dh"/>
    <property type="match status" value="1"/>
</dbReference>
<accession>A0A2W0H9G5</accession>
<dbReference type="InterPro" id="IPR014027">
    <property type="entry name" value="UDP-Glc/GDP-Man_DH_C"/>
</dbReference>
<dbReference type="SUPFAM" id="SSF51735">
    <property type="entry name" value="NAD(P)-binding Rossmann-fold domains"/>
    <property type="match status" value="1"/>
</dbReference>
<feature type="domain" description="UDP-glucose/GDP-mannose dehydrogenase C-terminal" evidence="4">
    <location>
        <begin position="317"/>
        <end position="408"/>
    </location>
</feature>
<dbReference type="AlphaFoldDB" id="A0A2W0H9G5"/>
<evidence type="ECO:0000259" key="4">
    <source>
        <dbReference type="SMART" id="SM00984"/>
    </source>
</evidence>
<dbReference type="InterPro" id="IPR028359">
    <property type="entry name" value="UDP_ManNAc/GlcNAc_DH"/>
</dbReference>
<keyword evidence="1" id="KW-0560">Oxidoreductase</keyword>
<keyword evidence="6" id="KW-1185">Reference proteome</keyword>
<comment type="caution">
    <text evidence="5">The sequence shown here is derived from an EMBL/GenBank/DDBJ whole genome shotgun (WGS) entry which is preliminary data.</text>
</comment>
<dbReference type="RefSeq" id="WP_110516783.1">
    <property type="nucleotide sequence ID" value="NZ_PDOF01000001.1"/>
</dbReference>
<comment type="similarity">
    <text evidence="3">Belongs to the UDP-glucose/GDP-mannose dehydrogenase family.</text>
</comment>
<evidence type="ECO:0000313" key="5">
    <source>
        <dbReference type="EMBL" id="PYZ97571.1"/>
    </source>
</evidence>
<dbReference type="PIRSF" id="PIRSF000124">
    <property type="entry name" value="UDPglc_GDPman_dh"/>
    <property type="match status" value="1"/>
</dbReference>
<dbReference type="GO" id="GO:0000271">
    <property type="term" value="P:polysaccharide biosynthetic process"/>
    <property type="evidence" value="ECO:0007669"/>
    <property type="project" value="InterPro"/>
</dbReference>
<dbReference type="Proteomes" id="UP000248066">
    <property type="component" value="Unassembled WGS sequence"/>
</dbReference>
<dbReference type="Pfam" id="PF03720">
    <property type="entry name" value="UDPG_MGDP_dh_C"/>
    <property type="match status" value="1"/>
</dbReference>
<proteinExistence type="inferred from homology"/>
<name>A0A2W0H9G5_9BACI</name>
<evidence type="ECO:0000256" key="3">
    <source>
        <dbReference type="PIRNR" id="PIRNR000124"/>
    </source>
</evidence>
<dbReference type="InterPro" id="IPR036220">
    <property type="entry name" value="UDP-Glc/GDP-Man_DH_C_sf"/>
</dbReference>
<dbReference type="GO" id="GO:0016628">
    <property type="term" value="F:oxidoreductase activity, acting on the CH-CH group of donors, NAD or NADP as acceptor"/>
    <property type="evidence" value="ECO:0007669"/>
    <property type="project" value="InterPro"/>
</dbReference>
<dbReference type="GO" id="GO:0016616">
    <property type="term" value="F:oxidoreductase activity, acting on the CH-OH group of donors, NAD or NADP as acceptor"/>
    <property type="evidence" value="ECO:0007669"/>
    <property type="project" value="InterPro"/>
</dbReference>
<dbReference type="Pfam" id="PF03721">
    <property type="entry name" value="UDPG_MGDP_dh_N"/>
    <property type="match status" value="1"/>
</dbReference>
<dbReference type="InterPro" id="IPR036291">
    <property type="entry name" value="NAD(P)-bd_dom_sf"/>
</dbReference>
<sequence length="417" mass="45888">MSEQTAVIGLGFVGVPLVQLLLSKDHSVIGVDTDPSKIHALLRGKSYLSDLSDQDIQAMKNTERFFPTTDFSCLSKARTVIICVPTPLRNREPDLSYVEAAVTSAMPHLKKGTLVILESSTYPGTTEGLLKPLLEKNGFSIGTDLYLAYSPERIDPGSKLLSLASIPKVISGVTPACLSRIHKIYDGIFQQTVPVSSPSVAEFTKILENSQRLINISFMNEVNLIANKLNIDLWESIEAAKTKPIGFTPYYPGPGIGGHCIPIDPFYLSWVARQHGLHLSMIEQAGAINDIAPYQTSRAITTYLSEQGIDPAAAKVGVIGVTYKKDVNDVRESPALKVADILKSRCRSVKVHDPVYEGPLDFDRFDLTERALKAFDLTVILVDHKAVDWAQAVAHSNRVFDTRNITRQFSDPKIKRV</sequence>
<reference evidence="5 6" key="1">
    <citation type="submission" date="2017-10" db="EMBL/GenBank/DDBJ databases">
        <title>Bacillus sp. nov., a halophilic bacterium isolated from a Yangshapao Lake.</title>
        <authorList>
            <person name="Wang H."/>
        </authorList>
    </citation>
    <scope>NUCLEOTIDE SEQUENCE [LARGE SCALE GENOMIC DNA]</scope>
    <source>
        <strain evidence="5 6">YSP-3</strain>
    </source>
</reference>
<dbReference type="SUPFAM" id="SSF52413">
    <property type="entry name" value="UDP-glucose/GDP-mannose dehydrogenase C-terminal domain"/>
    <property type="match status" value="1"/>
</dbReference>
<evidence type="ECO:0000256" key="2">
    <source>
        <dbReference type="ARBA" id="ARBA00023027"/>
    </source>
</evidence>
<dbReference type="InterPro" id="IPR008927">
    <property type="entry name" value="6-PGluconate_DH-like_C_sf"/>
</dbReference>
<dbReference type="EMBL" id="PDOF01000001">
    <property type="protein sequence ID" value="PYZ97571.1"/>
    <property type="molecule type" value="Genomic_DNA"/>
</dbReference>
<dbReference type="PANTHER" id="PTHR43491">
    <property type="entry name" value="UDP-N-ACETYL-D-MANNOSAMINE DEHYDROGENASE"/>
    <property type="match status" value="1"/>
</dbReference>
<dbReference type="NCBIfam" id="TIGR03026">
    <property type="entry name" value="NDP-sugDHase"/>
    <property type="match status" value="1"/>
</dbReference>
<dbReference type="InterPro" id="IPR017476">
    <property type="entry name" value="UDP-Glc/GDP-Man"/>
</dbReference>
<evidence type="ECO:0000256" key="1">
    <source>
        <dbReference type="ARBA" id="ARBA00023002"/>
    </source>
</evidence>
<dbReference type="SUPFAM" id="SSF48179">
    <property type="entry name" value="6-phosphogluconate dehydrogenase C-terminal domain-like"/>
    <property type="match status" value="1"/>
</dbReference>
<dbReference type="InterPro" id="IPR001732">
    <property type="entry name" value="UDP-Glc/GDP-Man_DH_N"/>
</dbReference>
<dbReference type="SMART" id="SM00984">
    <property type="entry name" value="UDPG_MGDP_dh_C"/>
    <property type="match status" value="1"/>
</dbReference>
<dbReference type="PANTHER" id="PTHR43491:SF1">
    <property type="entry name" value="UDP-N-ACETYL-D-MANNOSAMINE DEHYDROGENASE"/>
    <property type="match status" value="1"/>
</dbReference>
<organism evidence="5 6">
    <name type="scientific">Alteribacter lacisalsi</name>
    <dbReference type="NCBI Taxonomy" id="2045244"/>
    <lineage>
        <taxon>Bacteria</taxon>
        <taxon>Bacillati</taxon>
        <taxon>Bacillota</taxon>
        <taxon>Bacilli</taxon>
        <taxon>Bacillales</taxon>
        <taxon>Bacillaceae</taxon>
        <taxon>Alteribacter</taxon>
    </lineage>
</organism>